<dbReference type="PANTHER" id="PTHR43449">
    <property type="entry name" value="NUCLEOTIDYLTRANSFERASE"/>
    <property type="match status" value="1"/>
</dbReference>
<dbReference type="SUPFAM" id="SSF81301">
    <property type="entry name" value="Nucleotidyltransferase"/>
    <property type="match status" value="1"/>
</dbReference>
<dbReference type="EMBL" id="QMQV01000081">
    <property type="protein sequence ID" value="RLE48338.1"/>
    <property type="molecule type" value="Genomic_DNA"/>
</dbReference>
<evidence type="ECO:0000259" key="1">
    <source>
        <dbReference type="Pfam" id="PF01909"/>
    </source>
</evidence>
<sequence length="158" mass="18289">MPIISSKNPKLDEGVIKAVKHHVEQVIKPKLKPHLVILYGSFAKGEQHPGSDVDLLIVAENIPKTYWDRWSLAYDIVENHPLDPHIYTPEEFKDMVKQGRMTALDALTEGIVIHAEPTYQQEVDDILKETLKQRVKYKNMWMPKHYLPRIKENTIAKS</sequence>
<dbReference type="InterPro" id="IPR002934">
    <property type="entry name" value="Polymerase_NTP_transf_dom"/>
</dbReference>
<dbReference type="Proteomes" id="UP000278475">
    <property type="component" value="Unassembled WGS sequence"/>
</dbReference>
<dbReference type="InterPro" id="IPR043519">
    <property type="entry name" value="NT_sf"/>
</dbReference>
<dbReference type="CDD" id="cd05403">
    <property type="entry name" value="NT_KNTase_like"/>
    <property type="match status" value="1"/>
</dbReference>
<accession>A0A497ENV9</accession>
<dbReference type="PANTHER" id="PTHR43449:SF3">
    <property type="entry name" value="POLYMERASE NUCLEOTIDYL TRANSFERASE DOMAIN-CONTAINING PROTEIN"/>
    <property type="match status" value="1"/>
</dbReference>
<evidence type="ECO:0000313" key="2">
    <source>
        <dbReference type="EMBL" id="RLE48338.1"/>
    </source>
</evidence>
<name>A0A497ENV9_9CREN</name>
<comment type="caution">
    <text evidence="2">The sequence shown here is derived from an EMBL/GenBank/DDBJ whole genome shotgun (WGS) entry which is preliminary data.</text>
</comment>
<organism evidence="2 3">
    <name type="scientific">Thermoproteota archaeon</name>
    <dbReference type="NCBI Taxonomy" id="2056631"/>
    <lineage>
        <taxon>Archaea</taxon>
        <taxon>Thermoproteota</taxon>
    </lineage>
</organism>
<dbReference type="Pfam" id="PF01909">
    <property type="entry name" value="NTP_transf_2"/>
    <property type="match status" value="1"/>
</dbReference>
<evidence type="ECO:0000313" key="3">
    <source>
        <dbReference type="Proteomes" id="UP000278475"/>
    </source>
</evidence>
<feature type="domain" description="Polymerase nucleotidyl transferase" evidence="1">
    <location>
        <begin position="30"/>
        <end position="97"/>
    </location>
</feature>
<gene>
    <name evidence="2" type="ORF">DRJ31_07485</name>
</gene>
<dbReference type="AlphaFoldDB" id="A0A497ENV9"/>
<proteinExistence type="predicted"/>
<dbReference type="GO" id="GO:0016779">
    <property type="term" value="F:nucleotidyltransferase activity"/>
    <property type="evidence" value="ECO:0007669"/>
    <property type="project" value="InterPro"/>
</dbReference>
<reference evidence="2 3" key="1">
    <citation type="submission" date="2018-06" db="EMBL/GenBank/DDBJ databases">
        <title>Extensive metabolic versatility and redundancy in microbially diverse, dynamic hydrothermal sediments.</title>
        <authorList>
            <person name="Dombrowski N."/>
            <person name="Teske A."/>
            <person name="Baker B.J."/>
        </authorList>
    </citation>
    <scope>NUCLEOTIDE SEQUENCE [LARGE SCALE GENOMIC DNA]</scope>
    <source>
        <strain evidence="2">B66_G16</strain>
    </source>
</reference>
<protein>
    <recommendedName>
        <fullName evidence="1">Polymerase nucleotidyl transferase domain-containing protein</fullName>
    </recommendedName>
</protein>
<dbReference type="Gene3D" id="3.30.460.10">
    <property type="entry name" value="Beta Polymerase, domain 2"/>
    <property type="match status" value="1"/>
</dbReference>